<evidence type="ECO:0000313" key="3">
    <source>
        <dbReference type="EMBL" id="TNN16036.1"/>
    </source>
</evidence>
<dbReference type="CDD" id="cd05380">
    <property type="entry name" value="CAP_euk"/>
    <property type="match status" value="1"/>
</dbReference>
<dbReference type="AlphaFoldDB" id="A0A4Z2DHS5"/>
<dbReference type="Pfam" id="PF00188">
    <property type="entry name" value="CAP"/>
    <property type="match status" value="1"/>
</dbReference>
<dbReference type="Proteomes" id="UP000311919">
    <property type="component" value="Unassembled WGS sequence"/>
</dbReference>
<dbReference type="SUPFAM" id="SSF55797">
    <property type="entry name" value="PR-1-like"/>
    <property type="match status" value="1"/>
</dbReference>
<reference evidence="3 4" key="1">
    <citation type="submission" date="2019-03" db="EMBL/GenBank/DDBJ databases">
        <title>An improved genome assembly of the fluke Schistosoma japonicum.</title>
        <authorList>
            <person name="Hu W."/>
            <person name="Luo F."/>
            <person name="Yin M."/>
            <person name="Mo X."/>
            <person name="Sun C."/>
            <person name="Wu Q."/>
            <person name="Zhu B."/>
            <person name="Xiang M."/>
            <person name="Wang J."/>
            <person name="Wang Y."/>
            <person name="Zhang T."/>
            <person name="Xu B."/>
            <person name="Zheng H."/>
            <person name="Feng Z."/>
        </authorList>
    </citation>
    <scope>NUCLEOTIDE SEQUENCE [LARGE SCALE GENOMIC DNA]</scope>
    <source>
        <strain evidence="3">HuSjv2</strain>
        <tissue evidence="3">Worms</tissue>
    </source>
</reference>
<dbReference type="SMART" id="SM00198">
    <property type="entry name" value="SCP"/>
    <property type="match status" value="1"/>
</dbReference>
<sequence length="184" mass="21131">MYIKRIKNSSELNKQLREMGSQMIILVIIVFSIVVKASTKINGEKRLNAKSAELLRLHNKYRQDLVDCKVEGQPPAKYLPQLRWNHELAKQAKTLASKCILRHEMASSRRFDWVGQNMAIYPSIQEGVDAWFNEHKMFNYYGGKCRQCLHYIQMVWANTTDIGCGVANCPEYKGLSIVCNYGPG</sequence>
<name>A0A4Z2DHS5_SCHJA</name>
<dbReference type="EMBL" id="SKCS01000134">
    <property type="protein sequence ID" value="TNN16036.1"/>
    <property type="molecule type" value="Genomic_DNA"/>
</dbReference>
<feature type="transmembrane region" description="Helical" evidence="1">
    <location>
        <begin position="20"/>
        <end position="38"/>
    </location>
</feature>
<gene>
    <name evidence="3" type="ORF">EWB00_000819</name>
</gene>
<dbReference type="Gene3D" id="3.40.33.10">
    <property type="entry name" value="CAP"/>
    <property type="match status" value="1"/>
</dbReference>
<proteinExistence type="predicted"/>
<organism evidence="3 4">
    <name type="scientific">Schistosoma japonicum</name>
    <name type="common">Blood fluke</name>
    <dbReference type="NCBI Taxonomy" id="6182"/>
    <lineage>
        <taxon>Eukaryota</taxon>
        <taxon>Metazoa</taxon>
        <taxon>Spiralia</taxon>
        <taxon>Lophotrochozoa</taxon>
        <taxon>Platyhelminthes</taxon>
        <taxon>Trematoda</taxon>
        <taxon>Digenea</taxon>
        <taxon>Strigeidida</taxon>
        <taxon>Schistosomatoidea</taxon>
        <taxon>Schistosomatidae</taxon>
        <taxon>Schistosoma</taxon>
    </lineage>
</organism>
<keyword evidence="1" id="KW-0812">Transmembrane</keyword>
<dbReference type="InterPro" id="IPR035940">
    <property type="entry name" value="CAP_sf"/>
</dbReference>
<evidence type="ECO:0000256" key="1">
    <source>
        <dbReference type="SAM" id="Phobius"/>
    </source>
</evidence>
<comment type="caution">
    <text evidence="3">The sequence shown here is derived from an EMBL/GenBank/DDBJ whole genome shotgun (WGS) entry which is preliminary data.</text>
</comment>
<evidence type="ECO:0000259" key="2">
    <source>
        <dbReference type="SMART" id="SM00198"/>
    </source>
</evidence>
<keyword evidence="1" id="KW-0472">Membrane</keyword>
<dbReference type="InterPro" id="IPR014044">
    <property type="entry name" value="CAP_dom"/>
</dbReference>
<dbReference type="PANTHER" id="PTHR10334">
    <property type="entry name" value="CYSTEINE-RICH SECRETORY PROTEIN-RELATED"/>
    <property type="match status" value="1"/>
</dbReference>
<keyword evidence="4" id="KW-1185">Reference proteome</keyword>
<evidence type="ECO:0000313" key="4">
    <source>
        <dbReference type="Proteomes" id="UP000311919"/>
    </source>
</evidence>
<dbReference type="PRINTS" id="PR00837">
    <property type="entry name" value="V5TPXLIKE"/>
</dbReference>
<keyword evidence="1" id="KW-1133">Transmembrane helix</keyword>
<protein>
    <submittedName>
        <fullName evidence="3">GLIPR1-like protein</fullName>
    </submittedName>
</protein>
<feature type="domain" description="SCP" evidence="2">
    <location>
        <begin position="49"/>
        <end position="184"/>
    </location>
</feature>
<dbReference type="STRING" id="6182.A0A4Z2DHS5"/>
<feature type="non-terminal residue" evidence="3">
    <location>
        <position position="184"/>
    </location>
</feature>
<accession>A0A4Z2DHS5</accession>
<dbReference type="InterPro" id="IPR001283">
    <property type="entry name" value="CRISP-related"/>
</dbReference>
<dbReference type="OrthoDB" id="43654at2759"/>